<dbReference type="PROSITE" id="PS51854">
    <property type="entry name" value="CSPG"/>
    <property type="match status" value="2"/>
</dbReference>
<comment type="caution">
    <text evidence="6">The sequence shown here is derived from an EMBL/GenBank/DDBJ whole genome shotgun (WGS) entry which is preliminary data.</text>
</comment>
<dbReference type="Pfam" id="PF16184">
    <property type="entry name" value="Cadherin_3"/>
    <property type="match status" value="1"/>
</dbReference>
<gene>
    <name evidence="6" type="ORF">WMY93_034270</name>
</gene>
<dbReference type="EMBL" id="JBBPFD010000463">
    <property type="protein sequence ID" value="KAK7878822.1"/>
    <property type="molecule type" value="Genomic_DNA"/>
</dbReference>
<dbReference type="Proteomes" id="UP001460270">
    <property type="component" value="Unassembled WGS sequence"/>
</dbReference>
<evidence type="ECO:0000256" key="4">
    <source>
        <dbReference type="PROSITE-ProRule" id="PRU01201"/>
    </source>
</evidence>
<dbReference type="GO" id="GO:0009653">
    <property type="term" value="P:anatomical structure morphogenesis"/>
    <property type="evidence" value="ECO:0007669"/>
    <property type="project" value="TreeGrafter"/>
</dbReference>
<feature type="region of interest" description="Disordered" evidence="5">
    <location>
        <begin position="77"/>
        <end position="110"/>
    </location>
</feature>
<accession>A0AAW0MNY6</accession>
<evidence type="ECO:0000256" key="5">
    <source>
        <dbReference type="SAM" id="MobiDB-lite"/>
    </source>
</evidence>
<organism evidence="6 7">
    <name type="scientific">Mugilogobius chulae</name>
    <name type="common">yellowstripe goby</name>
    <dbReference type="NCBI Taxonomy" id="88201"/>
    <lineage>
        <taxon>Eukaryota</taxon>
        <taxon>Metazoa</taxon>
        <taxon>Chordata</taxon>
        <taxon>Craniata</taxon>
        <taxon>Vertebrata</taxon>
        <taxon>Euteleostomi</taxon>
        <taxon>Actinopterygii</taxon>
        <taxon>Neopterygii</taxon>
        <taxon>Teleostei</taxon>
        <taxon>Neoteleostei</taxon>
        <taxon>Acanthomorphata</taxon>
        <taxon>Gobiaria</taxon>
        <taxon>Gobiiformes</taxon>
        <taxon>Gobioidei</taxon>
        <taxon>Gobiidae</taxon>
        <taxon>Gobionellinae</taxon>
        <taxon>Mugilogobius</taxon>
    </lineage>
</organism>
<evidence type="ECO:0000256" key="1">
    <source>
        <dbReference type="ARBA" id="ARBA00022729"/>
    </source>
</evidence>
<evidence type="ECO:0008006" key="8">
    <source>
        <dbReference type="Google" id="ProtNLM"/>
    </source>
</evidence>
<evidence type="ECO:0000313" key="7">
    <source>
        <dbReference type="Proteomes" id="UP001460270"/>
    </source>
</evidence>
<evidence type="ECO:0000313" key="6">
    <source>
        <dbReference type="EMBL" id="KAK7878822.1"/>
    </source>
</evidence>
<feature type="region of interest" description="Disordered" evidence="5">
    <location>
        <begin position="1"/>
        <end position="29"/>
    </location>
</feature>
<dbReference type="PANTHER" id="PTHR45739:SF3">
    <property type="entry name" value="FRAS-RELATED EXTRACELLULAR MATRIX PROTEIN 1B PRECURSOR"/>
    <property type="match status" value="1"/>
</dbReference>
<proteinExistence type="predicted"/>
<dbReference type="PANTHER" id="PTHR45739">
    <property type="entry name" value="MATRIX PROTEIN, PUTATIVE-RELATED"/>
    <property type="match status" value="1"/>
</dbReference>
<feature type="repeat" description="CSPG" evidence="4">
    <location>
        <begin position="168"/>
        <end position="264"/>
    </location>
</feature>
<name>A0AAW0MNY6_9GOBI</name>
<feature type="compositionally biased region" description="Low complexity" evidence="5">
    <location>
        <begin position="20"/>
        <end position="29"/>
    </location>
</feature>
<protein>
    <recommendedName>
        <fullName evidence="8">Cadherin domain-containing protein</fullName>
    </recommendedName>
</protein>
<dbReference type="InterPro" id="IPR051561">
    <property type="entry name" value="FRAS1_ECM"/>
</dbReference>
<keyword evidence="2" id="KW-0677">Repeat</keyword>
<feature type="non-terminal residue" evidence="6">
    <location>
        <position position="289"/>
    </location>
</feature>
<reference evidence="7" key="1">
    <citation type="submission" date="2024-04" db="EMBL/GenBank/DDBJ databases">
        <title>Salinicola lusitanus LLJ914,a marine bacterium isolated from the Okinawa Trough.</title>
        <authorList>
            <person name="Li J."/>
        </authorList>
    </citation>
    <scope>NUCLEOTIDE SEQUENCE [LARGE SCALE GENOMIC DNA]</scope>
</reference>
<evidence type="ECO:0000256" key="3">
    <source>
        <dbReference type="ARBA" id="ARBA00023180"/>
    </source>
</evidence>
<keyword evidence="1" id="KW-0732">Signal</keyword>
<dbReference type="InterPro" id="IPR039005">
    <property type="entry name" value="CSPG_rpt"/>
</dbReference>
<feature type="repeat" description="CSPG" evidence="4">
    <location>
        <begin position="25"/>
        <end position="147"/>
    </location>
</feature>
<evidence type="ECO:0000256" key="2">
    <source>
        <dbReference type="ARBA" id="ARBA00022737"/>
    </source>
</evidence>
<keyword evidence="3" id="KW-0325">Glycoprotein</keyword>
<feature type="compositionally biased region" description="Basic and acidic residues" evidence="5">
    <location>
        <begin position="99"/>
        <end position="110"/>
    </location>
</feature>
<sequence length="289" mass="31410">MTAPARSRSFRDRSRRSRRPCVPARPRSSRSSLLSVDEGSFGCLCGGVLGATDLDTPPDDITFHLLTPPLHGFIENTLPSVGSEKSRAGIPVGQSQPARESKNKQEKDLFGPKSFSLTDLSGGFINYVQSVHCDAEPRADHFTVSVSDGLHDSAPSPVYIIIKPTNDEPPNLTLNNFTVVEGGHQELSPLQLDGSDLDAPLDTLTFTILRPPQHGRLLNAIHKDLATALSIDEFTLQELRQGLKLVYVHDDSETLQDSFQLSLSDGKHTVLGSAFIAVLPVDDQIPTLL</sequence>
<keyword evidence="7" id="KW-1185">Reference proteome</keyword>
<dbReference type="AlphaFoldDB" id="A0AAW0MNY6"/>